<gene>
    <name evidence="2" type="ORF">GW7_02942</name>
</gene>
<dbReference type="SUPFAM" id="SSF48592">
    <property type="entry name" value="GroEL equatorial domain-like"/>
    <property type="match status" value="1"/>
</dbReference>
<protein>
    <submittedName>
        <fullName evidence="2">T-complex protein 1 subunit gamma</fullName>
    </submittedName>
</protein>
<reference evidence="2 3" key="1">
    <citation type="journal article" date="2011" name="Nature">
        <title>Genome sequencing reveals insights into physiology and longevity of the naked mole rat.</title>
        <authorList>
            <person name="Kim E.B."/>
            <person name="Fang X."/>
            <person name="Fushan A.A."/>
            <person name="Huang Z."/>
            <person name="Lobanov A.V."/>
            <person name="Han L."/>
            <person name="Marino S.M."/>
            <person name="Sun X."/>
            <person name="Turanov A.A."/>
            <person name="Yang P."/>
            <person name="Yim S.H."/>
            <person name="Zhao X."/>
            <person name="Kasaikina M.V."/>
            <person name="Stoletzki N."/>
            <person name="Peng C."/>
            <person name="Polak P."/>
            <person name="Xiong Z."/>
            <person name="Kiezun A."/>
            <person name="Zhu Y."/>
            <person name="Chen Y."/>
            <person name="Kryukov G.V."/>
            <person name="Zhang Q."/>
            <person name="Peshkin L."/>
            <person name="Yang L."/>
            <person name="Bronson R.T."/>
            <person name="Buffenstein R."/>
            <person name="Wang B."/>
            <person name="Han C."/>
            <person name="Li Q."/>
            <person name="Chen L."/>
            <person name="Zhao W."/>
            <person name="Sunyaev S.R."/>
            <person name="Park T.J."/>
            <person name="Zhang G."/>
            <person name="Wang J."/>
            <person name="Gladyshev V.N."/>
        </authorList>
    </citation>
    <scope>NUCLEOTIDE SEQUENCE [LARGE SCALE GENOMIC DNA]</scope>
</reference>
<dbReference type="AlphaFoldDB" id="G5BAP2"/>
<accession>G5BAP2</accession>
<sequence length="74" mass="8212">MQEGYEAWGINREMGAVANLKELAIWEPLAMKLQTYKTAVETAVLLLIDDIVSGHRKKGDNRSQQGRAPDAGQE</sequence>
<dbReference type="EMBL" id="JH169310">
    <property type="protein sequence ID" value="EHB06353.1"/>
    <property type="molecule type" value="Genomic_DNA"/>
</dbReference>
<dbReference type="Gene3D" id="1.10.560.10">
    <property type="entry name" value="GroEL-like equatorial domain"/>
    <property type="match status" value="1"/>
</dbReference>
<evidence type="ECO:0000256" key="1">
    <source>
        <dbReference type="SAM" id="MobiDB-lite"/>
    </source>
</evidence>
<evidence type="ECO:0000313" key="3">
    <source>
        <dbReference type="Proteomes" id="UP000006813"/>
    </source>
</evidence>
<feature type="region of interest" description="Disordered" evidence="1">
    <location>
        <begin position="55"/>
        <end position="74"/>
    </location>
</feature>
<proteinExistence type="predicted"/>
<dbReference type="STRING" id="10181.G5BAP2"/>
<evidence type="ECO:0000313" key="2">
    <source>
        <dbReference type="EMBL" id="EHB06353.1"/>
    </source>
</evidence>
<dbReference type="InterPro" id="IPR027413">
    <property type="entry name" value="GROEL-like_equatorial_sf"/>
</dbReference>
<dbReference type="InParanoid" id="G5BAP2"/>
<organism evidence="2 3">
    <name type="scientific">Heterocephalus glaber</name>
    <name type="common">Naked mole rat</name>
    <dbReference type="NCBI Taxonomy" id="10181"/>
    <lineage>
        <taxon>Eukaryota</taxon>
        <taxon>Metazoa</taxon>
        <taxon>Chordata</taxon>
        <taxon>Craniata</taxon>
        <taxon>Vertebrata</taxon>
        <taxon>Euteleostomi</taxon>
        <taxon>Mammalia</taxon>
        <taxon>Eutheria</taxon>
        <taxon>Euarchontoglires</taxon>
        <taxon>Glires</taxon>
        <taxon>Rodentia</taxon>
        <taxon>Hystricomorpha</taxon>
        <taxon>Bathyergidae</taxon>
        <taxon>Heterocephalus</taxon>
    </lineage>
</organism>
<name>G5BAP2_HETGA</name>
<dbReference type="Proteomes" id="UP000006813">
    <property type="component" value="Unassembled WGS sequence"/>
</dbReference>